<reference evidence="1 2" key="1">
    <citation type="journal article" date="2018" name="Nat. Biotechnol.">
        <title>A standardized bacterial taxonomy based on genome phylogeny substantially revises the tree of life.</title>
        <authorList>
            <person name="Parks D.H."/>
            <person name="Chuvochina M."/>
            <person name="Waite D.W."/>
            <person name="Rinke C."/>
            <person name="Skarshewski A."/>
            <person name="Chaumeil P.A."/>
            <person name="Hugenholtz P."/>
        </authorList>
    </citation>
    <scope>NUCLEOTIDE SEQUENCE [LARGE SCALE GENOMIC DNA]</scope>
    <source>
        <strain evidence="1">UBA11482</strain>
    </source>
</reference>
<proteinExistence type="predicted"/>
<comment type="caution">
    <text evidence="1">The sequence shown here is derived from an EMBL/GenBank/DDBJ whole genome shotgun (WGS) entry which is preliminary data.</text>
</comment>
<gene>
    <name evidence="1" type="ORF">DDY73_05015</name>
</gene>
<dbReference type="Proteomes" id="UP000262954">
    <property type="component" value="Unassembled WGS sequence"/>
</dbReference>
<evidence type="ECO:0000313" key="1">
    <source>
        <dbReference type="EMBL" id="HBJ08345.1"/>
    </source>
</evidence>
<dbReference type="EMBL" id="DNWC01000064">
    <property type="protein sequence ID" value="HBJ08345.1"/>
    <property type="molecule type" value="Genomic_DNA"/>
</dbReference>
<organism evidence="1 2">
    <name type="scientific">Coprobacter fastidiosus</name>
    <dbReference type="NCBI Taxonomy" id="1099853"/>
    <lineage>
        <taxon>Bacteria</taxon>
        <taxon>Pseudomonadati</taxon>
        <taxon>Bacteroidota</taxon>
        <taxon>Bacteroidia</taxon>
        <taxon>Bacteroidales</taxon>
        <taxon>Barnesiellaceae</taxon>
        <taxon>Coprobacter</taxon>
    </lineage>
</organism>
<accession>A0A354M1F6</accession>
<sequence length="190" mass="21757">MKKHLFSFVVIFPLLGCNSPKNPNEEARQENEILPAVIIETKQETDTVKPSDMYSNALDLPEFQDCTDLGGALISDDYGVHVLQNDEKRITYLLFDELSARNNSGMPLWKLLDTLQLQGTELNIGWTGNVMLNGRIDNELIVLLPDDIDWIDTEIFDTVKQAWRFDRIRKKIIEIPVKGIKCKNDMYGID</sequence>
<name>A0A354M1F6_9BACT</name>
<evidence type="ECO:0000313" key="2">
    <source>
        <dbReference type="Proteomes" id="UP000262954"/>
    </source>
</evidence>
<protein>
    <submittedName>
        <fullName evidence="1">Uncharacterized protein</fullName>
    </submittedName>
</protein>
<dbReference type="AlphaFoldDB" id="A0A354M1F6"/>